<reference evidence="2 3" key="1">
    <citation type="submission" date="2018-12" db="EMBL/GenBank/DDBJ databases">
        <title>Complete genome of Litorilituus sediminis.</title>
        <authorList>
            <person name="Liu A."/>
            <person name="Rong J."/>
        </authorList>
    </citation>
    <scope>NUCLEOTIDE SEQUENCE [LARGE SCALE GENOMIC DNA]</scope>
    <source>
        <strain evidence="2 3">JCM 17549</strain>
    </source>
</reference>
<dbReference type="SUPFAM" id="SSF56281">
    <property type="entry name" value="Metallo-hydrolase/oxidoreductase"/>
    <property type="match status" value="1"/>
</dbReference>
<proteinExistence type="predicted"/>
<dbReference type="OrthoDB" id="6301933at2"/>
<dbReference type="Proteomes" id="UP000290244">
    <property type="component" value="Chromosome"/>
</dbReference>
<dbReference type="InterPro" id="IPR001279">
    <property type="entry name" value="Metallo-B-lactamas"/>
</dbReference>
<feature type="domain" description="Metallo-beta-lactamase" evidence="1">
    <location>
        <begin position="293"/>
        <end position="484"/>
    </location>
</feature>
<gene>
    <name evidence="2" type="ORF">EMK97_10555</name>
</gene>
<organism evidence="2 3">
    <name type="scientific">Litorilituus sediminis</name>
    <dbReference type="NCBI Taxonomy" id="718192"/>
    <lineage>
        <taxon>Bacteria</taxon>
        <taxon>Pseudomonadati</taxon>
        <taxon>Pseudomonadota</taxon>
        <taxon>Gammaproteobacteria</taxon>
        <taxon>Alteromonadales</taxon>
        <taxon>Colwelliaceae</taxon>
        <taxon>Litorilituus</taxon>
    </lineage>
</organism>
<dbReference type="EMBL" id="CP034759">
    <property type="protein sequence ID" value="QBG36121.1"/>
    <property type="molecule type" value="Genomic_DNA"/>
</dbReference>
<sequence length="518" mass="59226">MNRHDTLDQRLIRHFVVLNLALCSMITFAGEKEDAVIDRALNAYGGDKLQQLKNLTYSDHVSHFFEMQSGHALQGAKTTHLNNYQIELSIDLVNQRKVFKRATTRLVGNHGKNNLTTTHRIFSDNQGYAVDHCTQQYQLVKGIQYDNADAGYALMLEPLIIRELAQTRENSRWLDTAYIQGKAHDVLRVNTGTKSEYTLYIARDTGYLSRMLKERAGAIRSYDFLQQQKQQGITWAKQLLVSTADKPLYHSQSRELFFNQVSEQVFRLPPAYQMNDNTPVPVDVSKMTMRELAKDVYFIGKGWGYSLFVDVGDYYVSAGAWHYEDNSDVWQQALELLQQTTKTKKYVKQHIVSHHHTDHMSSLNDVIKHGANLVLQAADINSVNNHLDKALPDEKYTAVVDKQFIADSKIQLIDVPTSHASHNLVMYLPKQKLIFSEDIFGSSYQGGFDTLNRWPNLDTYQRLAALTDKIQTMGLEVNHYVSSHHARVLSQADIDKAMTLTCPTSNELRERLLFSSEM</sequence>
<dbReference type="RefSeq" id="WP_130601966.1">
    <property type="nucleotide sequence ID" value="NZ_CP034759.1"/>
</dbReference>
<dbReference type="Gene3D" id="3.60.15.10">
    <property type="entry name" value="Ribonuclease Z/Hydroxyacylglutathione hydrolase-like"/>
    <property type="match status" value="1"/>
</dbReference>
<dbReference type="KEGG" id="lsd:EMK97_10555"/>
<protein>
    <recommendedName>
        <fullName evidence="1">Metallo-beta-lactamase domain-containing protein</fullName>
    </recommendedName>
</protein>
<evidence type="ECO:0000259" key="1">
    <source>
        <dbReference type="SMART" id="SM00849"/>
    </source>
</evidence>
<keyword evidence="3" id="KW-1185">Reference proteome</keyword>
<name>A0A4P6P3W3_9GAMM</name>
<dbReference type="SMART" id="SM00849">
    <property type="entry name" value="Lactamase_B"/>
    <property type="match status" value="1"/>
</dbReference>
<accession>A0A4P6P3W3</accession>
<evidence type="ECO:0000313" key="2">
    <source>
        <dbReference type="EMBL" id="QBG36121.1"/>
    </source>
</evidence>
<dbReference type="AlphaFoldDB" id="A0A4P6P3W3"/>
<evidence type="ECO:0000313" key="3">
    <source>
        <dbReference type="Proteomes" id="UP000290244"/>
    </source>
</evidence>
<dbReference type="InterPro" id="IPR036866">
    <property type="entry name" value="RibonucZ/Hydroxyglut_hydro"/>
</dbReference>